<organism evidence="1 2">
    <name type="scientific">Oligosphaera ethanolica</name>
    <dbReference type="NCBI Taxonomy" id="760260"/>
    <lineage>
        <taxon>Bacteria</taxon>
        <taxon>Pseudomonadati</taxon>
        <taxon>Lentisphaerota</taxon>
        <taxon>Oligosphaeria</taxon>
        <taxon>Oligosphaerales</taxon>
        <taxon>Oligosphaeraceae</taxon>
        <taxon>Oligosphaera</taxon>
    </lineage>
</organism>
<sequence>MTRGKMSSESEQLASAVAEIAAGILPTDTPPRVSWAPSATGSELAGRVAMVEVVPGEYSFVVVDRASVRYTATVVLVYVREANDVDVSGHMATLNELMEAVAATLPDYFNIRPKFLGMDMEKLRSSGVFYAEIEIKASKDVENPWL</sequence>
<protein>
    <submittedName>
        <fullName evidence="1">Uncharacterized protein</fullName>
    </submittedName>
</protein>
<keyword evidence="2" id="KW-1185">Reference proteome</keyword>
<evidence type="ECO:0000313" key="2">
    <source>
        <dbReference type="Proteomes" id="UP001238163"/>
    </source>
</evidence>
<gene>
    <name evidence="1" type="ORF">J3R75_003126</name>
</gene>
<dbReference type="AlphaFoldDB" id="A0AAE3VJ22"/>
<comment type="caution">
    <text evidence="1">The sequence shown here is derived from an EMBL/GenBank/DDBJ whole genome shotgun (WGS) entry which is preliminary data.</text>
</comment>
<dbReference type="Proteomes" id="UP001238163">
    <property type="component" value="Unassembled WGS sequence"/>
</dbReference>
<accession>A0AAE3VJ22</accession>
<dbReference type="RefSeq" id="WP_307263204.1">
    <property type="nucleotide sequence ID" value="NZ_JAUSVL010000001.1"/>
</dbReference>
<dbReference type="EMBL" id="JAUSVL010000001">
    <property type="protein sequence ID" value="MDQ0291019.1"/>
    <property type="molecule type" value="Genomic_DNA"/>
</dbReference>
<name>A0AAE3VJ22_9BACT</name>
<evidence type="ECO:0000313" key="1">
    <source>
        <dbReference type="EMBL" id="MDQ0291019.1"/>
    </source>
</evidence>
<proteinExistence type="predicted"/>
<reference evidence="1" key="1">
    <citation type="submission" date="2023-07" db="EMBL/GenBank/DDBJ databases">
        <title>Genomic Encyclopedia of Type Strains, Phase IV (KMG-IV): sequencing the most valuable type-strain genomes for metagenomic binning, comparative biology and taxonomic classification.</title>
        <authorList>
            <person name="Goeker M."/>
        </authorList>
    </citation>
    <scope>NUCLEOTIDE SEQUENCE</scope>
    <source>
        <strain evidence="1">DSM 24202</strain>
    </source>
</reference>